<dbReference type="AlphaFoldDB" id="A0A2S5EIQ1"/>
<keyword evidence="5 7" id="KW-1133">Transmembrane helix</keyword>
<feature type="transmembrane region" description="Helical" evidence="7">
    <location>
        <begin position="221"/>
        <end position="240"/>
    </location>
</feature>
<evidence type="ECO:0000259" key="8">
    <source>
        <dbReference type="Pfam" id="PF00482"/>
    </source>
</evidence>
<evidence type="ECO:0000256" key="7">
    <source>
        <dbReference type="SAM" id="Phobius"/>
    </source>
</evidence>
<dbReference type="InterPro" id="IPR003004">
    <property type="entry name" value="GspF/PilC"/>
</dbReference>
<proteinExistence type="inferred from homology"/>
<feature type="transmembrane region" description="Helical" evidence="7">
    <location>
        <begin position="367"/>
        <end position="389"/>
    </location>
</feature>
<feature type="domain" description="Type II secretion system protein GspF" evidence="8">
    <location>
        <begin position="265"/>
        <end position="381"/>
    </location>
</feature>
<organism evidence="9 10">
    <name type="scientific">Petrotoga halophila DSM 16923</name>
    <dbReference type="NCBI Taxonomy" id="1122953"/>
    <lineage>
        <taxon>Bacteria</taxon>
        <taxon>Thermotogati</taxon>
        <taxon>Thermotogota</taxon>
        <taxon>Thermotogae</taxon>
        <taxon>Petrotogales</taxon>
        <taxon>Petrotogaceae</taxon>
        <taxon>Petrotoga</taxon>
    </lineage>
</organism>
<feature type="transmembrane region" description="Helical" evidence="7">
    <location>
        <begin position="181"/>
        <end position="201"/>
    </location>
</feature>
<name>A0A2S5EIQ1_9BACT</name>
<dbReference type="InterPro" id="IPR042094">
    <property type="entry name" value="T2SS_GspF_sf"/>
</dbReference>
<reference evidence="9 10" key="1">
    <citation type="submission" date="2014-01" db="EMBL/GenBank/DDBJ databases">
        <title>Comparative genomics of Petrotoga.</title>
        <authorList>
            <person name="Chow K."/>
            <person name="Charchuk R."/>
            <person name="Nesbo C.L."/>
        </authorList>
    </citation>
    <scope>NUCLEOTIDE SEQUENCE [LARGE SCALE GENOMIC DNA]</scope>
    <source>
        <strain evidence="9 10">DSM 16923</strain>
    </source>
</reference>
<dbReference type="PANTHER" id="PTHR30012:SF0">
    <property type="entry name" value="TYPE II SECRETION SYSTEM PROTEIN F-RELATED"/>
    <property type="match status" value="1"/>
</dbReference>
<comment type="subcellular location">
    <subcellularLocation>
        <location evidence="1">Cell membrane</location>
        <topology evidence="1">Multi-pass membrane protein</topology>
    </subcellularLocation>
</comment>
<evidence type="ECO:0000313" key="10">
    <source>
        <dbReference type="Proteomes" id="UP000236950"/>
    </source>
</evidence>
<feature type="domain" description="Type II secretion system protein GspF" evidence="8">
    <location>
        <begin position="83"/>
        <end position="204"/>
    </location>
</feature>
<keyword evidence="3" id="KW-1003">Cell membrane</keyword>
<evidence type="ECO:0000256" key="4">
    <source>
        <dbReference type="ARBA" id="ARBA00022692"/>
    </source>
</evidence>
<comment type="caution">
    <text evidence="9">The sequence shown here is derived from an EMBL/GenBank/DDBJ whole genome shotgun (WGS) entry which is preliminary data.</text>
</comment>
<dbReference type="EMBL" id="JALY01000099">
    <property type="protein sequence ID" value="POZ92993.1"/>
    <property type="molecule type" value="Genomic_DNA"/>
</dbReference>
<dbReference type="Proteomes" id="UP000236950">
    <property type="component" value="Unassembled WGS sequence"/>
</dbReference>
<accession>A0A2S5EIQ1</accession>
<protein>
    <recommendedName>
        <fullName evidence="8">Type II secretion system protein GspF domain-containing protein</fullName>
    </recommendedName>
</protein>
<dbReference type="Gene3D" id="1.20.81.30">
    <property type="entry name" value="Type II secretion system (T2SS), domain F"/>
    <property type="match status" value="1"/>
</dbReference>
<dbReference type="GO" id="GO:0005886">
    <property type="term" value="C:plasma membrane"/>
    <property type="evidence" value="ECO:0007669"/>
    <property type="project" value="UniProtKB-SubCell"/>
</dbReference>
<dbReference type="InterPro" id="IPR018076">
    <property type="entry name" value="T2SS_GspF_dom"/>
</dbReference>
<sequence>MKSKQKIRYISKDKRREKVKKLYQVEVEERSSNKRYECLLLVKDKEEIYDILSNLNIRVININVDNFYFNRKKFNMDQMISLVDNLYLLVNSGLTLFEAMEFLVFNEQVDKFIRGVVFKGYFLVKKGLDYKTAFDFPEIDNYFRYTINISKTTLILRENLSNLKDYYNNVKLSRSTAEKSLIYPLLILSSILVLLFLLNFWVIPQFSTLLGYDINLNLSTYMLISMLIFFFFGLITFWIGKGNDIFWTKIPFLKSLYKNYILHEFTRNVNLLLKSGLTIYNALEIVLSNTNSQYISSTFLTAYLDIEKGKDLTEVFSKIKDVKEFSLTMSVSKRKGNYKEVFDFLENYYYSSFKTASDKIMKMIEPVLIIFLSVIILSLAFEIYSNVYLGGIKFEMGGTF</sequence>
<dbReference type="Pfam" id="PF00482">
    <property type="entry name" value="T2SSF"/>
    <property type="match status" value="2"/>
</dbReference>
<keyword evidence="10" id="KW-1185">Reference proteome</keyword>
<gene>
    <name evidence="9" type="ORF">AA81_04285</name>
</gene>
<evidence type="ECO:0000256" key="6">
    <source>
        <dbReference type="ARBA" id="ARBA00023136"/>
    </source>
</evidence>
<evidence type="ECO:0000256" key="1">
    <source>
        <dbReference type="ARBA" id="ARBA00004651"/>
    </source>
</evidence>
<keyword evidence="4 7" id="KW-0812">Transmembrane</keyword>
<dbReference type="PANTHER" id="PTHR30012">
    <property type="entry name" value="GENERAL SECRETION PATHWAY PROTEIN"/>
    <property type="match status" value="1"/>
</dbReference>
<evidence type="ECO:0000256" key="3">
    <source>
        <dbReference type="ARBA" id="ARBA00022475"/>
    </source>
</evidence>
<evidence type="ECO:0000313" key="9">
    <source>
        <dbReference type="EMBL" id="POZ92993.1"/>
    </source>
</evidence>
<keyword evidence="6 7" id="KW-0472">Membrane</keyword>
<evidence type="ECO:0000256" key="5">
    <source>
        <dbReference type="ARBA" id="ARBA00022989"/>
    </source>
</evidence>
<comment type="similarity">
    <text evidence="2">Belongs to the GSP F family.</text>
</comment>
<evidence type="ECO:0000256" key="2">
    <source>
        <dbReference type="ARBA" id="ARBA00005745"/>
    </source>
</evidence>